<keyword evidence="7" id="KW-0067">ATP-binding</keyword>
<dbReference type="AlphaFoldDB" id="A0A239ZUV4"/>
<dbReference type="GO" id="GO:0003677">
    <property type="term" value="F:DNA binding"/>
    <property type="evidence" value="ECO:0007669"/>
    <property type="project" value="UniProtKB-KW"/>
</dbReference>
<dbReference type="Gene3D" id="3.90.320.10">
    <property type="match status" value="1"/>
</dbReference>
<feature type="domain" description="UvrD-like helicase C-terminal" evidence="10">
    <location>
        <begin position="271"/>
        <end position="571"/>
    </location>
</feature>
<keyword evidence="1" id="KW-0540">Nuclease</keyword>
<evidence type="ECO:0000256" key="3">
    <source>
        <dbReference type="ARBA" id="ARBA00022763"/>
    </source>
</evidence>
<keyword evidence="6" id="KW-0269">Exonuclease</keyword>
<dbReference type="Pfam" id="PF13361">
    <property type="entry name" value="UvrD_C"/>
    <property type="match status" value="1"/>
</dbReference>
<evidence type="ECO:0000256" key="4">
    <source>
        <dbReference type="ARBA" id="ARBA00022801"/>
    </source>
</evidence>
<dbReference type="InterPro" id="IPR011604">
    <property type="entry name" value="PDDEXK-like_dom_sf"/>
</dbReference>
<keyword evidence="3" id="KW-0227">DNA damage</keyword>
<evidence type="ECO:0000256" key="9">
    <source>
        <dbReference type="ARBA" id="ARBA00023204"/>
    </source>
</evidence>
<dbReference type="PROSITE" id="PS51217">
    <property type="entry name" value="UVRD_HELICASE_CTER"/>
    <property type="match status" value="1"/>
</dbReference>
<dbReference type="PANTHER" id="PTHR30591:SF1">
    <property type="entry name" value="RECBCD ENZYME SUBUNIT RECC"/>
    <property type="match status" value="1"/>
</dbReference>
<dbReference type="RefSeq" id="WP_095066555.1">
    <property type="nucleotide sequence ID" value="NZ_LT906470.1"/>
</dbReference>
<dbReference type="InterPro" id="IPR014017">
    <property type="entry name" value="DNA_helicase_UvrD-like_C"/>
</dbReference>
<dbReference type="InterPro" id="IPR027417">
    <property type="entry name" value="P-loop_NTPase"/>
</dbReference>
<evidence type="ECO:0000256" key="5">
    <source>
        <dbReference type="ARBA" id="ARBA00022806"/>
    </source>
</evidence>
<proteinExistence type="predicted"/>
<dbReference type="SUPFAM" id="SSF52980">
    <property type="entry name" value="Restriction endonuclease-like"/>
    <property type="match status" value="1"/>
</dbReference>
<reference evidence="11 12" key="1">
    <citation type="submission" date="2017-06" db="EMBL/GenBank/DDBJ databases">
        <authorList>
            <consortium name="Pathogen Informatics"/>
        </authorList>
    </citation>
    <scope>NUCLEOTIDE SEQUENCE [LARGE SCALE GENOMIC DNA]</scope>
    <source>
        <strain evidence="11 12">NCTC12018</strain>
    </source>
</reference>
<keyword evidence="2" id="KW-0547">Nucleotide-binding</keyword>
<dbReference type="GO" id="GO:0006281">
    <property type="term" value="P:DNA repair"/>
    <property type="evidence" value="ECO:0007669"/>
    <property type="project" value="UniProtKB-KW"/>
</dbReference>
<evidence type="ECO:0000256" key="8">
    <source>
        <dbReference type="ARBA" id="ARBA00023125"/>
    </source>
</evidence>
<keyword evidence="8" id="KW-0238">DNA-binding</keyword>
<dbReference type="Pfam" id="PF21445">
    <property type="entry name" value="ADDB_N"/>
    <property type="match status" value="1"/>
</dbReference>
<dbReference type="EC" id="3.1.-.-" evidence="11"/>
<dbReference type="InterPro" id="IPR011335">
    <property type="entry name" value="Restrct_endonuc-II-like"/>
</dbReference>
<dbReference type="GO" id="GO:0004386">
    <property type="term" value="F:helicase activity"/>
    <property type="evidence" value="ECO:0007669"/>
    <property type="project" value="UniProtKB-KW"/>
</dbReference>
<evidence type="ECO:0000313" key="11">
    <source>
        <dbReference type="EMBL" id="SNV74991.1"/>
    </source>
</evidence>
<sequence length="1159" mass="131551">MSISIYYGRAGSGKTQAVCARIAQVMKECPGDPIILLVPEPATYRVERELAEFMPQKGFTTVRVVGFGRLGYQVYQSIGSKGDHQSGLTAFGRAMLLRLVMKRKQQELGLLEQATKRPEFSSVLQQLFSEFRAFRIGPDDLERGAESVKNGVLQKKLRELALCMAAYEEEISRHGERDIDPIMEIVEALPHSPLMENCHVFIDGFHWFTPTHYELIYTLFDLAKEAVITVDLPMAPEALNVARRGEHLFSRPLEIYDTLVARYGSRIEWVGFDGKRGPRVVQALESDFFTSPARANSTDERISLIRGYNREREADAVARRILDYVESSEGARYRDVCVMLRESETYGDTLEKVFTRYGVPHFIDRQRPMKNHPLGELLTDLFGIVRHSYSRDSMFRLLKTDLMPLTREAVDELENYVLEFGIDHYKWESESWSYLQGFQRGRDDEETHFDAPRRARVNVSRQIIMDILSPWFDFASNAEGHTGGEWGAELYRILEVLQVPHRLYEWTQDAEASGDQESKASHEQMYNAVISFIDEVSSVMKDEILTLDEMMLLLEEGLSDVNYSMIPPSLDHVVITTIERGYSQWWPKVFVMGLNQGVFPQSMGDEGLIKDRERQELAEAGITLAEGALPKAFNENFLLYLAMTRGGDSLTLSYAGSGEDGTGLEPALVIKRLESLGYVDEAVDVPLTIMPDTEERYLWHPNQSLSLLSERWGALLSGEPVSPVWWGLYNWARRSAAYRTRLAEVSRGIRDNNDVPVITQDLVNGLFLSKGYMSGSVTRLEKYQQCPFRFYAQYGLRLEPRKVRSFGAPEIGTFLHANLERLGNYLLEHNQQWRDLDESTQREMCSAVVDEIVRDNQFSDDESSAYQEAIESRVQRTLESTVGRLVEWSKRSDFNTKYLEQNFGRGGGWDSINVSLGADRYLRLAGQIDRIDEYTTDGQTYGMVIDYKSGGAKVSAQDVYYGLKLQLMTYLLALESAYGGMHGDAMSPAAVVYTYVKNPQTSSDAPISYDDASELAKKNSTLQNSGYFADDVELLTHIDNQVLNYGSGKGPYVPLRIGKDQQIHKGDKPKVKSSGDFDVMCRYTRHVMARAGQQIGDGLFPIKPYQLNGVRPCTYCEYQNVCRFDSSRNQYNYLSRLAEEDALNSMKEALNEGGEDHGC</sequence>
<accession>A0A239ZUV4</accession>
<name>A0A239ZUV4_9FIRM</name>
<dbReference type="KEGG" id="vrm:44547418_01767"/>
<dbReference type="Proteomes" id="UP000214973">
    <property type="component" value="Chromosome 1"/>
</dbReference>
<dbReference type="InterPro" id="IPR038726">
    <property type="entry name" value="PDDEXK_AddAB-type"/>
</dbReference>
<dbReference type="GO" id="GO:0006310">
    <property type="term" value="P:DNA recombination"/>
    <property type="evidence" value="ECO:0007669"/>
    <property type="project" value="TreeGrafter"/>
</dbReference>
<evidence type="ECO:0000256" key="1">
    <source>
        <dbReference type="ARBA" id="ARBA00022722"/>
    </source>
</evidence>
<evidence type="ECO:0000313" key="12">
    <source>
        <dbReference type="Proteomes" id="UP000214973"/>
    </source>
</evidence>
<organism evidence="11 12">
    <name type="scientific">Veillonella rodentium</name>
    <dbReference type="NCBI Taxonomy" id="248315"/>
    <lineage>
        <taxon>Bacteria</taxon>
        <taxon>Bacillati</taxon>
        <taxon>Bacillota</taxon>
        <taxon>Negativicutes</taxon>
        <taxon>Veillonellales</taxon>
        <taxon>Veillonellaceae</taxon>
        <taxon>Veillonella</taxon>
    </lineage>
</organism>
<keyword evidence="4 11" id="KW-0378">Hydrolase</keyword>
<gene>
    <name evidence="11" type="primary">addB</name>
    <name evidence="11" type="ORF">SAMEA44547418_01767</name>
</gene>
<dbReference type="SUPFAM" id="SSF52540">
    <property type="entry name" value="P-loop containing nucleoside triphosphate hydrolases"/>
    <property type="match status" value="2"/>
</dbReference>
<evidence type="ECO:0000256" key="6">
    <source>
        <dbReference type="ARBA" id="ARBA00022839"/>
    </source>
</evidence>
<keyword evidence="5 11" id="KW-0347">Helicase</keyword>
<keyword evidence="12" id="KW-1185">Reference proteome</keyword>
<protein>
    <submittedName>
        <fullName evidence="11">ATP-dependent helicase/deoxyribonuclease subunit B</fullName>
        <ecNumber evidence="11">3.1.-.-</ecNumber>
    </submittedName>
</protein>
<dbReference type="Gene3D" id="6.10.140.1030">
    <property type="match status" value="1"/>
</dbReference>
<dbReference type="InterPro" id="IPR049035">
    <property type="entry name" value="ADDB_N"/>
</dbReference>
<evidence type="ECO:0000256" key="2">
    <source>
        <dbReference type="ARBA" id="ARBA00022741"/>
    </source>
</evidence>
<dbReference type="GO" id="GO:0004527">
    <property type="term" value="F:exonuclease activity"/>
    <property type="evidence" value="ECO:0007669"/>
    <property type="project" value="UniProtKB-KW"/>
</dbReference>
<dbReference type="Pfam" id="PF12705">
    <property type="entry name" value="PDDEXK_1"/>
    <property type="match status" value="1"/>
</dbReference>
<evidence type="ECO:0000256" key="7">
    <source>
        <dbReference type="ARBA" id="ARBA00022840"/>
    </source>
</evidence>
<dbReference type="GO" id="GO:0005524">
    <property type="term" value="F:ATP binding"/>
    <property type="evidence" value="ECO:0007669"/>
    <property type="project" value="UniProtKB-KW"/>
</dbReference>
<evidence type="ECO:0000259" key="10">
    <source>
        <dbReference type="PROSITE" id="PS51217"/>
    </source>
</evidence>
<dbReference type="EMBL" id="LT906470">
    <property type="protein sequence ID" value="SNV74991.1"/>
    <property type="molecule type" value="Genomic_DNA"/>
</dbReference>
<keyword evidence="9" id="KW-0234">DNA repair</keyword>
<dbReference type="PANTHER" id="PTHR30591">
    <property type="entry name" value="RECBCD ENZYME SUBUNIT RECC"/>
    <property type="match status" value="1"/>
</dbReference>
<dbReference type="Gene3D" id="3.40.50.300">
    <property type="entry name" value="P-loop containing nucleotide triphosphate hydrolases"/>
    <property type="match status" value="4"/>
</dbReference>